<sequence>MHDWETDVTIPAPHGAGVCPLPLNRIRYTPAGLYDIRRHCGALPHSPGAYNTHRQSFEAADMAWIATSLGLSTRPLQLMPSEFPPELLTLRDGMPANAAPARAAMRARLQRLIFDVAALLDRAFGGATLVLHVEGSTRPNSPLRPEYVKSDVYFPAHLIEEEPRLSPILSSMAQQFMVDVGLSVIERWERCARVKWSFTQGADGKIPAPYVVLPEQPIATPPGSSSFIYHGREVNTVGARPHVTVNGDSDDEDDTFSQFDPSPSEWQVIEAAEKYARLESQLAAMRDELMETKKALSEALVRECNHAAELDAARAHGGRPTVAFALQPSPSPHTSLTSPSRRTYPSPLRGPVTPRKATSPGNPVTPLSRQSANHPSRPGTPACEGPSRVQGGATVNSFDSFAGYDDFLLFHGMSHFSATLDFIRNNCTVSSWPEHLGNLKVPKEKVDPLIKLMLKAYSG</sequence>
<feature type="region of interest" description="Disordered" evidence="2">
    <location>
        <begin position="322"/>
        <end position="391"/>
    </location>
</feature>
<dbReference type="Proteomes" id="UP000027222">
    <property type="component" value="Unassembled WGS sequence"/>
</dbReference>
<evidence type="ECO:0000256" key="2">
    <source>
        <dbReference type="SAM" id="MobiDB-lite"/>
    </source>
</evidence>
<dbReference type="HOGENOM" id="CLU_594533_0_0_1"/>
<keyword evidence="1" id="KW-0175">Coiled coil</keyword>
<proteinExistence type="predicted"/>
<keyword evidence="4" id="KW-1185">Reference proteome</keyword>
<organism evidence="3 4">
    <name type="scientific">Galerina marginata (strain CBS 339.88)</name>
    <dbReference type="NCBI Taxonomy" id="685588"/>
    <lineage>
        <taxon>Eukaryota</taxon>
        <taxon>Fungi</taxon>
        <taxon>Dikarya</taxon>
        <taxon>Basidiomycota</taxon>
        <taxon>Agaricomycotina</taxon>
        <taxon>Agaricomycetes</taxon>
        <taxon>Agaricomycetidae</taxon>
        <taxon>Agaricales</taxon>
        <taxon>Agaricineae</taxon>
        <taxon>Strophariaceae</taxon>
        <taxon>Galerina</taxon>
    </lineage>
</organism>
<evidence type="ECO:0000313" key="3">
    <source>
        <dbReference type="EMBL" id="KDR74600.1"/>
    </source>
</evidence>
<accession>A0A067SUJ2</accession>
<evidence type="ECO:0000256" key="1">
    <source>
        <dbReference type="SAM" id="Coils"/>
    </source>
</evidence>
<gene>
    <name evidence="3" type="ORF">GALMADRAFT_140966</name>
</gene>
<name>A0A067SUJ2_GALM3</name>
<evidence type="ECO:0000313" key="4">
    <source>
        <dbReference type="Proteomes" id="UP000027222"/>
    </source>
</evidence>
<dbReference type="OrthoDB" id="2690792at2759"/>
<reference evidence="4" key="1">
    <citation type="journal article" date="2014" name="Proc. Natl. Acad. Sci. U.S.A.">
        <title>Extensive sampling of basidiomycete genomes demonstrates inadequacy of the white-rot/brown-rot paradigm for wood decay fungi.</title>
        <authorList>
            <person name="Riley R."/>
            <person name="Salamov A.A."/>
            <person name="Brown D.W."/>
            <person name="Nagy L.G."/>
            <person name="Floudas D."/>
            <person name="Held B.W."/>
            <person name="Levasseur A."/>
            <person name="Lombard V."/>
            <person name="Morin E."/>
            <person name="Otillar R."/>
            <person name="Lindquist E.A."/>
            <person name="Sun H."/>
            <person name="LaButti K.M."/>
            <person name="Schmutz J."/>
            <person name="Jabbour D."/>
            <person name="Luo H."/>
            <person name="Baker S.E."/>
            <person name="Pisabarro A.G."/>
            <person name="Walton J.D."/>
            <person name="Blanchette R.A."/>
            <person name="Henrissat B."/>
            <person name="Martin F."/>
            <person name="Cullen D."/>
            <person name="Hibbett D.S."/>
            <person name="Grigoriev I.V."/>
        </authorList>
    </citation>
    <scope>NUCLEOTIDE SEQUENCE [LARGE SCALE GENOMIC DNA]</scope>
    <source>
        <strain evidence="4">CBS 339.88</strain>
    </source>
</reference>
<protein>
    <submittedName>
        <fullName evidence="3">Uncharacterized protein</fullName>
    </submittedName>
</protein>
<dbReference type="AlphaFoldDB" id="A0A067SUJ2"/>
<dbReference type="EMBL" id="KL142382">
    <property type="protein sequence ID" value="KDR74600.1"/>
    <property type="molecule type" value="Genomic_DNA"/>
</dbReference>
<feature type="coiled-coil region" evidence="1">
    <location>
        <begin position="268"/>
        <end position="302"/>
    </location>
</feature>
<feature type="compositionally biased region" description="Polar residues" evidence="2">
    <location>
        <begin position="359"/>
        <end position="374"/>
    </location>
</feature>